<sequence>MKKSLLALLLMSFALCAMAQDRTVTGTVTDDDANTPLPGVSVLVKGTNIGTITDIDGQYSINVPPTGNTLVFSYLGYGRRELPLGNSNVINVTLTAEEAALSEVVVTAFGLEREKKALTYTVQDVSTRELSEARELNVMNSLSGKVAGLSINRAGSGVGSPTRVILRGNRSISGDSQPLYIVDGVPANGIENLNPDDIESINVLKGPNAAALYGSRANNGAIVVNTKRGAATGFNVTLNTSYMFDEPLLLTNYQNIYGQGSNGNYAPGSEFSWGPRMDGSSVADWSPDPNRPQDSYSFLPQPNNVRDFFRTGHNLATTLAITGGNERNQTYFSYTYTDAAGVVPNNDLSRHSINLRLTNKLTDRLTLDSKINYIRQDIDNQLAQGENFSNPIRHIYRLPRNIRTEDISRFEYVNEAGLLRQNYFNPGSNGGANPYWAINRNLRVNTLDRIVAFTSLNYELAEGLTVLARAALDRSFGTNEEKLYNDSYIIAQNGRYTFGNSESMEINTDFLISYEKTLSQDWYFNVNLGGNSRINRNSSLSSNTGQNMIVPNFFAMQNTQQVVSTHGVGSPRDVNSLYSFGQLAWKNAIFLDVTARNDWSSTLPRQNWSFFYPSVGLNAVVSDLVQFPQWFTFAKARASFAEVGNDTSPYQLQRTAAFAAGGLGGYLSLSTTLPNENLLPETTRSIEIGGDFRFMDNRLGLDFTYYKTNSINQLFTVALPVGSGASSFFTNGGDVQNEGIEAVVNITPIRRSDFNWNITANFARNISMVNEINDERPSIVVGSDFLRQFRVEEGKMFGEVYSRGYLRDDQGRVIVGENGVPRTTPGFTVRVANYNPIWIGGIQNSFTYKNFRANFTIDFRQGGSIASLTNAIIYADGVTEETLEGRDGGLIFGQNFMAHETAVREAEDGTYVPNDIPTTAELFWVNMGGRNAPIGEVFSVSATNVRMREAVIGYSIPRSKLEGLPLNSVNISFVARNLFFFLNEAKNIDPDVTVGTAASAAGFDSFGPPTARSFGLNLNLGF</sequence>
<name>A0ABV9SVX1_9BACT</name>
<evidence type="ECO:0000256" key="6">
    <source>
        <dbReference type="ARBA" id="ARBA00023237"/>
    </source>
</evidence>
<dbReference type="NCBIfam" id="TIGR04057">
    <property type="entry name" value="SusC_RagA_signa"/>
    <property type="match status" value="1"/>
</dbReference>
<dbReference type="InterPro" id="IPR008969">
    <property type="entry name" value="CarboxyPept-like_regulatory"/>
</dbReference>
<evidence type="ECO:0000256" key="5">
    <source>
        <dbReference type="ARBA" id="ARBA00023136"/>
    </source>
</evidence>
<comment type="similarity">
    <text evidence="7">Belongs to the TonB-dependent receptor family.</text>
</comment>
<reference evidence="11" key="1">
    <citation type="journal article" date="2019" name="Int. J. Syst. Evol. Microbiol.">
        <title>The Global Catalogue of Microorganisms (GCM) 10K type strain sequencing project: providing services to taxonomists for standard genome sequencing and annotation.</title>
        <authorList>
            <consortium name="The Broad Institute Genomics Platform"/>
            <consortium name="The Broad Institute Genome Sequencing Center for Infectious Disease"/>
            <person name="Wu L."/>
            <person name="Ma J."/>
        </authorList>
    </citation>
    <scope>NUCLEOTIDE SEQUENCE [LARGE SCALE GENOMIC DNA]</scope>
    <source>
        <strain evidence="11">CGMCC 4.7466</strain>
    </source>
</reference>
<dbReference type="EMBL" id="JBHSJJ010000001">
    <property type="protein sequence ID" value="MFC4870517.1"/>
    <property type="molecule type" value="Genomic_DNA"/>
</dbReference>
<dbReference type="Gene3D" id="2.170.130.10">
    <property type="entry name" value="TonB-dependent receptor, plug domain"/>
    <property type="match status" value="1"/>
</dbReference>
<dbReference type="SUPFAM" id="SSF56935">
    <property type="entry name" value="Porins"/>
    <property type="match status" value="1"/>
</dbReference>
<keyword evidence="4 7" id="KW-0812">Transmembrane</keyword>
<dbReference type="NCBIfam" id="TIGR04056">
    <property type="entry name" value="OMP_RagA_SusC"/>
    <property type="match status" value="1"/>
</dbReference>
<dbReference type="InterPro" id="IPR039426">
    <property type="entry name" value="TonB-dep_rcpt-like"/>
</dbReference>
<proteinExistence type="inferred from homology"/>
<dbReference type="RefSeq" id="WP_377061123.1">
    <property type="nucleotide sequence ID" value="NZ_JBHSJJ010000001.1"/>
</dbReference>
<keyword evidence="2 7" id="KW-0813">Transport</keyword>
<dbReference type="Pfam" id="PF13715">
    <property type="entry name" value="CarbopepD_reg_2"/>
    <property type="match status" value="1"/>
</dbReference>
<accession>A0ABV9SVX1</accession>
<keyword evidence="3 7" id="KW-1134">Transmembrane beta strand</keyword>
<keyword evidence="11" id="KW-1185">Reference proteome</keyword>
<dbReference type="SUPFAM" id="SSF49464">
    <property type="entry name" value="Carboxypeptidase regulatory domain-like"/>
    <property type="match status" value="1"/>
</dbReference>
<evidence type="ECO:0000256" key="8">
    <source>
        <dbReference type="SAM" id="SignalP"/>
    </source>
</evidence>
<dbReference type="Gene3D" id="2.40.170.20">
    <property type="entry name" value="TonB-dependent receptor, beta-barrel domain"/>
    <property type="match status" value="1"/>
</dbReference>
<dbReference type="InterPro" id="IPR037066">
    <property type="entry name" value="Plug_dom_sf"/>
</dbReference>
<evidence type="ECO:0000313" key="11">
    <source>
        <dbReference type="Proteomes" id="UP001595818"/>
    </source>
</evidence>
<feature type="chain" id="PRO_5045613766" evidence="8">
    <location>
        <begin position="20"/>
        <end position="1022"/>
    </location>
</feature>
<dbReference type="Gene3D" id="2.60.40.1120">
    <property type="entry name" value="Carboxypeptidase-like, regulatory domain"/>
    <property type="match status" value="1"/>
</dbReference>
<dbReference type="InterPro" id="IPR012910">
    <property type="entry name" value="Plug_dom"/>
</dbReference>
<keyword evidence="8" id="KW-0732">Signal</keyword>
<dbReference type="InterPro" id="IPR023996">
    <property type="entry name" value="TonB-dep_OMP_SusC/RagA"/>
</dbReference>
<dbReference type="Pfam" id="PF07715">
    <property type="entry name" value="Plug"/>
    <property type="match status" value="1"/>
</dbReference>
<evidence type="ECO:0000256" key="1">
    <source>
        <dbReference type="ARBA" id="ARBA00004571"/>
    </source>
</evidence>
<protein>
    <submittedName>
        <fullName evidence="10">SusC/RagA family TonB-linked outer membrane protein</fullName>
    </submittedName>
</protein>
<gene>
    <name evidence="10" type="ORF">ACFPFU_02380</name>
</gene>
<comment type="subcellular location">
    <subcellularLocation>
        <location evidence="1 7">Cell outer membrane</location>
        <topology evidence="1 7">Multi-pass membrane protein</topology>
    </subcellularLocation>
</comment>
<feature type="signal peptide" evidence="8">
    <location>
        <begin position="1"/>
        <end position="19"/>
    </location>
</feature>
<dbReference type="PROSITE" id="PS52016">
    <property type="entry name" value="TONB_DEPENDENT_REC_3"/>
    <property type="match status" value="1"/>
</dbReference>
<feature type="domain" description="TonB-dependent receptor plug" evidence="9">
    <location>
        <begin position="115"/>
        <end position="221"/>
    </location>
</feature>
<evidence type="ECO:0000259" key="9">
    <source>
        <dbReference type="Pfam" id="PF07715"/>
    </source>
</evidence>
<dbReference type="Proteomes" id="UP001595818">
    <property type="component" value="Unassembled WGS sequence"/>
</dbReference>
<evidence type="ECO:0000256" key="7">
    <source>
        <dbReference type="PROSITE-ProRule" id="PRU01360"/>
    </source>
</evidence>
<keyword evidence="6 7" id="KW-0998">Cell outer membrane</keyword>
<evidence type="ECO:0000256" key="2">
    <source>
        <dbReference type="ARBA" id="ARBA00022448"/>
    </source>
</evidence>
<evidence type="ECO:0000313" key="10">
    <source>
        <dbReference type="EMBL" id="MFC4870517.1"/>
    </source>
</evidence>
<dbReference type="InterPro" id="IPR036942">
    <property type="entry name" value="Beta-barrel_TonB_sf"/>
</dbReference>
<dbReference type="InterPro" id="IPR023997">
    <property type="entry name" value="TonB-dep_OMP_SusC/RagA_CS"/>
</dbReference>
<evidence type="ECO:0000256" key="3">
    <source>
        <dbReference type="ARBA" id="ARBA00022452"/>
    </source>
</evidence>
<comment type="caution">
    <text evidence="10">The sequence shown here is derived from an EMBL/GenBank/DDBJ whole genome shotgun (WGS) entry which is preliminary data.</text>
</comment>
<evidence type="ECO:0000256" key="4">
    <source>
        <dbReference type="ARBA" id="ARBA00022692"/>
    </source>
</evidence>
<keyword evidence="5 7" id="KW-0472">Membrane</keyword>
<organism evidence="10 11">
    <name type="scientific">Negadavirga shengliensis</name>
    <dbReference type="NCBI Taxonomy" id="1389218"/>
    <lineage>
        <taxon>Bacteria</taxon>
        <taxon>Pseudomonadati</taxon>
        <taxon>Bacteroidota</taxon>
        <taxon>Cytophagia</taxon>
        <taxon>Cytophagales</taxon>
        <taxon>Cyclobacteriaceae</taxon>
        <taxon>Negadavirga</taxon>
    </lineage>
</organism>